<feature type="transmembrane region" description="Helical" evidence="6">
    <location>
        <begin position="468"/>
        <end position="488"/>
    </location>
</feature>
<protein>
    <submittedName>
        <fullName evidence="8">MFS transporter</fullName>
    </submittedName>
</protein>
<accession>A0A5M8QDR5</accession>
<dbReference type="InterPro" id="IPR020846">
    <property type="entry name" value="MFS_dom"/>
</dbReference>
<feature type="transmembrane region" description="Helical" evidence="6">
    <location>
        <begin position="302"/>
        <end position="323"/>
    </location>
</feature>
<dbReference type="OrthoDB" id="4484751at2"/>
<organism evidence="8 9">
    <name type="scientific">Agrococcus sediminis</name>
    <dbReference type="NCBI Taxonomy" id="2599924"/>
    <lineage>
        <taxon>Bacteria</taxon>
        <taxon>Bacillati</taxon>
        <taxon>Actinomycetota</taxon>
        <taxon>Actinomycetes</taxon>
        <taxon>Micrococcales</taxon>
        <taxon>Microbacteriaceae</taxon>
        <taxon>Agrococcus</taxon>
    </lineage>
</organism>
<dbReference type="Gene3D" id="1.20.1250.20">
    <property type="entry name" value="MFS general substrate transporter like domains"/>
    <property type="match status" value="1"/>
</dbReference>
<feature type="transmembrane region" description="Helical" evidence="6">
    <location>
        <begin position="171"/>
        <end position="195"/>
    </location>
</feature>
<feature type="transmembrane region" description="Helical" evidence="6">
    <location>
        <begin position="343"/>
        <end position="363"/>
    </location>
</feature>
<name>A0A5M8QDR5_9MICO</name>
<sequence>MRSGYDRGGWRGGRIPSRLERGCRCHDAHVSATRAVPLALIGWLVCVELTSGVLQGWYVTLTPDIARHLSVTDADVNWFEAGQLLLSALMVPVLAKLGDMHGHKRMLLLSTVITAAASWWMAFSGDFWSYLIAFSLQGAYSVWLPLEVALIFDRGRRTGAAASTTRRAAGLLVIALQAGAILGALGSAIALGAFGEAMSPTLMVPAAMVTLTFFAILWGVPESEPLPGRSLDAGGFVLLALSLLTITSGLTFLKIGGADAWWGWAVMLVGVALLLPFGRWVLGRDDPAIDLRVMRRPEMWPVQLTAGLVGVSLLGAQTPLATYAGTDPSLGYGLGLDASGRSILIGVYLLSLIVGAGLLAALSARIRPRLLLVVAAALVGIGYLLLVPFHREVWQVFACMAIAGVGSGALVGALPAAAAAAAPRGQTGVAAAMTNTTKTIGGSFASSVFAIVLAVGAIGTAASLGGYIVVWIVCGVTALVAAAGLVAVPRLAFADPDPEPEIAPAASTR</sequence>
<evidence type="ECO:0000313" key="8">
    <source>
        <dbReference type="EMBL" id="KAA6433050.1"/>
    </source>
</evidence>
<proteinExistence type="predicted"/>
<comment type="subcellular location">
    <subcellularLocation>
        <location evidence="1">Cell membrane</location>
        <topology evidence="1">Multi-pass membrane protein</topology>
    </subcellularLocation>
</comment>
<comment type="caution">
    <text evidence="8">The sequence shown here is derived from an EMBL/GenBank/DDBJ whole genome shotgun (WGS) entry which is preliminary data.</text>
</comment>
<evidence type="ECO:0000256" key="3">
    <source>
        <dbReference type="ARBA" id="ARBA00022692"/>
    </source>
</evidence>
<dbReference type="PANTHER" id="PTHR42718:SF9">
    <property type="entry name" value="MAJOR FACILITATOR SUPERFAMILY MULTIDRUG TRANSPORTER MFSC"/>
    <property type="match status" value="1"/>
</dbReference>
<feature type="transmembrane region" description="Helical" evidence="6">
    <location>
        <begin position="106"/>
        <end position="122"/>
    </location>
</feature>
<dbReference type="GO" id="GO:0005886">
    <property type="term" value="C:plasma membrane"/>
    <property type="evidence" value="ECO:0007669"/>
    <property type="project" value="UniProtKB-SubCell"/>
</dbReference>
<gene>
    <name evidence="8" type="ORF">FQ330_08855</name>
</gene>
<dbReference type="PANTHER" id="PTHR42718">
    <property type="entry name" value="MAJOR FACILITATOR SUPERFAMILY MULTIDRUG TRANSPORTER MFSC"/>
    <property type="match status" value="1"/>
</dbReference>
<feature type="transmembrane region" description="Helical" evidence="6">
    <location>
        <begin position="395"/>
        <end position="422"/>
    </location>
</feature>
<evidence type="ECO:0000313" key="9">
    <source>
        <dbReference type="Proteomes" id="UP000323221"/>
    </source>
</evidence>
<evidence type="ECO:0000256" key="5">
    <source>
        <dbReference type="ARBA" id="ARBA00023136"/>
    </source>
</evidence>
<dbReference type="PROSITE" id="PS50850">
    <property type="entry name" value="MFS"/>
    <property type="match status" value="1"/>
</dbReference>
<keyword evidence="9" id="KW-1185">Reference proteome</keyword>
<dbReference type="GO" id="GO:0022857">
    <property type="term" value="F:transmembrane transporter activity"/>
    <property type="evidence" value="ECO:0007669"/>
    <property type="project" value="InterPro"/>
</dbReference>
<keyword evidence="2" id="KW-0813">Transport</keyword>
<feature type="transmembrane region" description="Helical" evidence="6">
    <location>
        <begin position="370"/>
        <end position="389"/>
    </location>
</feature>
<evidence type="ECO:0000256" key="4">
    <source>
        <dbReference type="ARBA" id="ARBA00022989"/>
    </source>
</evidence>
<dbReference type="InterPro" id="IPR011701">
    <property type="entry name" value="MFS"/>
</dbReference>
<feature type="transmembrane region" description="Helical" evidence="6">
    <location>
        <begin position="128"/>
        <end position="150"/>
    </location>
</feature>
<evidence type="ECO:0000259" key="7">
    <source>
        <dbReference type="PROSITE" id="PS50850"/>
    </source>
</evidence>
<feature type="transmembrane region" description="Helical" evidence="6">
    <location>
        <begin position="443"/>
        <end position="462"/>
    </location>
</feature>
<feature type="transmembrane region" description="Helical" evidence="6">
    <location>
        <begin position="201"/>
        <end position="221"/>
    </location>
</feature>
<dbReference type="InterPro" id="IPR036259">
    <property type="entry name" value="MFS_trans_sf"/>
</dbReference>
<feature type="domain" description="Major facilitator superfamily (MFS) profile" evidence="7">
    <location>
        <begin position="35"/>
        <end position="492"/>
    </location>
</feature>
<evidence type="ECO:0000256" key="6">
    <source>
        <dbReference type="SAM" id="Phobius"/>
    </source>
</evidence>
<keyword evidence="4 6" id="KW-1133">Transmembrane helix</keyword>
<feature type="transmembrane region" description="Helical" evidence="6">
    <location>
        <begin position="233"/>
        <end position="255"/>
    </location>
</feature>
<feature type="transmembrane region" description="Helical" evidence="6">
    <location>
        <begin position="261"/>
        <end position="282"/>
    </location>
</feature>
<dbReference type="SUPFAM" id="SSF103473">
    <property type="entry name" value="MFS general substrate transporter"/>
    <property type="match status" value="1"/>
</dbReference>
<dbReference type="Proteomes" id="UP000323221">
    <property type="component" value="Unassembled WGS sequence"/>
</dbReference>
<evidence type="ECO:0000256" key="2">
    <source>
        <dbReference type="ARBA" id="ARBA00022448"/>
    </source>
</evidence>
<dbReference type="AlphaFoldDB" id="A0A5M8QDR5"/>
<reference evidence="8 9" key="1">
    <citation type="submission" date="2019-08" db="EMBL/GenBank/DDBJ databases">
        <title>Agrococcus lahaulensis sp. nov., isolated from a cold desert of the Indian Himalayas.</title>
        <authorList>
            <person name="Qu J.H."/>
        </authorList>
    </citation>
    <scope>NUCLEOTIDE SEQUENCE [LARGE SCALE GENOMIC DNA]</scope>
    <source>
        <strain evidence="8 9">NS18</strain>
    </source>
</reference>
<keyword evidence="3 6" id="KW-0812">Transmembrane</keyword>
<keyword evidence="5 6" id="KW-0472">Membrane</keyword>
<dbReference type="EMBL" id="VOIR01000014">
    <property type="protein sequence ID" value="KAA6433050.1"/>
    <property type="molecule type" value="Genomic_DNA"/>
</dbReference>
<evidence type="ECO:0000256" key="1">
    <source>
        <dbReference type="ARBA" id="ARBA00004651"/>
    </source>
</evidence>
<dbReference type="Pfam" id="PF07690">
    <property type="entry name" value="MFS_1"/>
    <property type="match status" value="1"/>
</dbReference>